<evidence type="ECO:0000256" key="1">
    <source>
        <dbReference type="SAM" id="MobiDB-lite"/>
    </source>
</evidence>
<feature type="compositionally biased region" description="Basic and acidic residues" evidence="1">
    <location>
        <begin position="228"/>
        <end position="238"/>
    </location>
</feature>
<organism evidence="3 4">
    <name type="scientific">Candidatus Portnoybacteria bacterium CG10_big_fil_rev_8_21_14_0_10_40_22</name>
    <dbReference type="NCBI Taxonomy" id="1974814"/>
    <lineage>
        <taxon>Bacteria</taxon>
        <taxon>Candidatus Portnoyibacteriota</taxon>
    </lineage>
</organism>
<comment type="caution">
    <text evidence="3">The sequence shown here is derived from an EMBL/GenBank/DDBJ whole genome shotgun (WGS) entry which is preliminary data.</text>
</comment>
<accession>A0A2M8KFD4</accession>
<reference evidence="4" key="1">
    <citation type="submission" date="2017-09" db="EMBL/GenBank/DDBJ databases">
        <title>Depth-based differentiation of microbial function through sediment-hosted aquifers and enrichment of novel symbionts in the deep terrestrial subsurface.</title>
        <authorList>
            <person name="Probst A.J."/>
            <person name="Ladd B."/>
            <person name="Jarett J.K."/>
            <person name="Geller-Mcgrath D.E."/>
            <person name="Sieber C.M.K."/>
            <person name="Emerson J.B."/>
            <person name="Anantharaman K."/>
            <person name="Thomas B.C."/>
            <person name="Malmstrom R."/>
            <person name="Stieglmeier M."/>
            <person name="Klingl A."/>
            <person name="Woyke T."/>
            <person name="Ryan C.M."/>
            <person name="Banfield J.F."/>
        </authorList>
    </citation>
    <scope>NUCLEOTIDE SEQUENCE [LARGE SCALE GENOMIC DNA]</scope>
</reference>
<proteinExistence type="predicted"/>
<protein>
    <submittedName>
        <fullName evidence="3">Uncharacterized protein</fullName>
    </submittedName>
</protein>
<keyword evidence="2" id="KW-0812">Transmembrane</keyword>
<dbReference type="AlphaFoldDB" id="A0A2M8KFD4"/>
<evidence type="ECO:0000313" key="3">
    <source>
        <dbReference type="EMBL" id="PJE58646.1"/>
    </source>
</evidence>
<dbReference type="EMBL" id="PFDY01000074">
    <property type="protein sequence ID" value="PJE58646.1"/>
    <property type="molecule type" value="Genomic_DNA"/>
</dbReference>
<evidence type="ECO:0000313" key="4">
    <source>
        <dbReference type="Proteomes" id="UP000231347"/>
    </source>
</evidence>
<keyword evidence="2" id="KW-1133">Transmembrane helix</keyword>
<feature type="compositionally biased region" description="Low complexity" evidence="1">
    <location>
        <begin position="265"/>
        <end position="275"/>
    </location>
</feature>
<keyword evidence="2" id="KW-0472">Membrane</keyword>
<feature type="region of interest" description="Disordered" evidence="1">
    <location>
        <begin position="228"/>
        <end position="320"/>
    </location>
</feature>
<feature type="transmembrane region" description="Helical" evidence="2">
    <location>
        <begin position="21"/>
        <end position="44"/>
    </location>
</feature>
<evidence type="ECO:0000256" key="2">
    <source>
        <dbReference type="SAM" id="Phobius"/>
    </source>
</evidence>
<dbReference type="Proteomes" id="UP000231347">
    <property type="component" value="Unassembled WGS sequence"/>
</dbReference>
<gene>
    <name evidence="3" type="ORF">COU83_02750</name>
</gene>
<name>A0A2M8KFD4_9BACT</name>
<sequence length="320" mass="35248">MPKLIQHDDQVTMLYQKFISFIKYHNAFTIGLLILFIISTAVFADENVRDSVIGKEVKEVKGVNNEALLEVDLVNFDLVMKIVNIQEDSEKFYIDYTFKTFEIKDSVWQEVAEDQVLIIDKNALADRDLGVYIAKELGEVVDSQLVYLNKAQIQEKEKGQTMALETIDYTGLIGLVMSPKTKELVGYTPEPNQEATDLPRVFQGEGSIQSEMFSAGQAAQKLLEIKRQEEQAEARSDSGDVGAEGQRTERENVAQGNNNDIQVVPADAPEPLPAEARSDGGDIGVEEGAVPETSSPDSEVLPPDASLDAPSEQLTLPPGV</sequence>